<keyword evidence="2" id="KW-1185">Reference proteome</keyword>
<dbReference type="Proteomes" id="UP000692954">
    <property type="component" value="Unassembled WGS sequence"/>
</dbReference>
<evidence type="ECO:0008006" key="3">
    <source>
        <dbReference type="Google" id="ProtNLM"/>
    </source>
</evidence>
<evidence type="ECO:0000313" key="2">
    <source>
        <dbReference type="Proteomes" id="UP000692954"/>
    </source>
</evidence>
<evidence type="ECO:0000313" key="1">
    <source>
        <dbReference type="EMBL" id="CAD8064048.1"/>
    </source>
</evidence>
<dbReference type="OrthoDB" id="185618at2759"/>
<name>A0A8S1L8D9_9CILI</name>
<comment type="caution">
    <text evidence="1">The sequence shown here is derived from an EMBL/GenBank/DDBJ whole genome shotgun (WGS) entry which is preliminary data.</text>
</comment>
<reference evidence="1" key="1">
    <citation type="submission" date="2021-01" db="EMBL/GenBank/DDBJ databases">
        <authorList>
            <consortium name="Genoscope - CEA"/>
            <person name="William W."/>
        </authorList>
    </citation>
    <scope>NUCLEOTIDE SEQUENCE</scope>
</reference>
<dbReference type="EMBL" id="CAJJDN010000018">
    <property type="protein sequence ID" value="CAD8064048.1"/>
    <property type="molecule type" value="Genomic_DNA"/>
</dbReference>
<sequence>MNQQLKKLAVLLVSKKKDQTCIPFMQQIRNKFPQHKYIIDEEYKNEPVDLVITIGGDGTILQSSKTSVGMHLECFNKH</sequence>
<gene>
    <name evidence="1" type="ORF">PSON_ATCC_30995.1.T0180298</name>
</gene>
<protein>
    <recommendedName>
        <fullName evidence="3">NAD(+) kinase</fullName>
    </recommendedName>
</protein>
<organism evidence="1 2">
    <name type="scientific">Paramecium sonneborni</name>
    <dbReference type="NCBI Taxonomy" id="65129"/>
    <lineage>
        <taxon>Eukaryota</taxon>
        <taxon>Sar</taxon>
        <taxon>Alveolata</taxon>
        <taxon>Ciliophora</taxon>
        <taxon>Intramacronucleata</taxon>
        <taxon>Oligohymenophorea</taxon>
        <taxon>Peniculida</taxon>
        <taxon>Parameciidae</taxon>
        <taxon>Paramecium</taxon>
    </lineage>
</organism>
<accession>A0A8S1L8D9</accession>
<dbReference type="AlphaFoldDB" id="A0A8S1L8D9"/>
<proteinExistence type="predicted"/>